<protein>
    <recommendedName>
        <fullName evidence="5">Hemolysin-type calcium-binding repeat-containing protein</fullName>
    </recommendedName>
</protein>
<reference evidence="3" key="1">
    <citation type="journal article" date="2014" name="Int. J. Syst. Evol. Microbiol.">
        <title>Complete genome sequence of Corynebacterium casei LMG S-19264T (=DSM 44701T), isolated from a smear-ripened cheese.</title>
        <authorList>
            <consortium name="US DOE Joint Genome Institute (JGI-PGF)"/>
            <person name="Walter F."/>
            <person name="Albersmeier A."/>
            <person name="Kalinowski J."/>
            <person name="Ruckert C."/>
        </authorList>
    </citation>
    <scope>NUCLEOTIDE SEQUENCE</scope>
    <source>
        <strain evidence="3">CGMCC 1.7081</strain>
    </source>
</reference>
<evidence type="ECO:0000256" key="1">
    <source>
        <dbReference type="ARBA" id="ARBA00004613"/>
    </source>
</evidence>
<dbReference type="PANTHER" id="PTHR38340">
    <property type="entry name" value="S-LAYER PROTEIN"/>
    <property type="match status" value="1"/>
</dbReference>
<dbReference type="InterPro" id="IPR018511">
    <property type="entry name" value="Hemolysin-typ_Ca-bd_CS"/>
</dbReference>
<dbReference type="AlphaFoldDB" id="A0A8J3H2J1"/>
<dbReference type="Gene3D" id="2.150.10.10">
    <property type="entry name" value="Serralysin-like metalloprotease, C-terminal"/>
    <property type="match status" value="3"/>
</dbReference>
<dbReference type="GO" id="GO:0005509">
    <property type="term" value="F:calcium ion binding"/>
    <property type="evidence" value="ECO:0007669"/>
    <property type="project" value="InterPro"/>
</dbReference>
<comment type="subcellular location">
    <subcellularLocation>
        <location evidence="1">Secreted</location>
    </subcellularLocation>
</comment>
<dbReference type="InterPro" id="IPR050557">
    <property type="entry name" value="RTX_toxin/Mannuronan_C5-epim"/>
</dbReference>
<dbReference type="InterPro" id="IPR011049">
    <property type="entry name" value="Serralysin-like_metalloprot_C"/>
</dbReference>
<dbReference type="PROSITE" id="PS00330">
    <property type="entry name" value="HEMOLYSIN_CALCIUM"/>
    <property type="match status" value="6"/>
</dbReference>
<dbReference type="Proteomes" id="UP000611500">
    <property type="component" value="Unassembled WGS sequence"/>
</dbReference>
<dbReference type="Pfam" id="PF00353">
    <property type="entry name" value="HemolysinCabind"/>
    <property type="match status" value="4"/>
</dbReference>
<gene>
    <name evidence="3" type="ORF">GCM10010961_02420</name>
</gene>
<dbReference type="PRINTS" id="PR00313">
    <property type="entry name" value="CABNDNGRPT"/>
</dbReference>
<keyword evidence="4" id="KW-1185">Reference proteome</keyword>
<reference evidence="3" key="2">
    <citation type="submission" date="2020-09" db="EMBL/GenBank/DDBJ databases">
        <authorList>
            <person name="Sun Q."/>
            <person name="Zhou Y."/>
        </authorList>
    </citation>
    <scope>NUCLEOTIDE SEQUENCE</scope>
    <source>
        <strain evidence="3">CGMCC 1.7081</strain>
    </source>
</reference>
<evidence type="ECO:0008006" key="5">
    <source>
        <dbReference type="Google" id="ProtNLM"/>
    </source>
</evidence>
<evidence type="ECO:0000313" key="4">
    <source>
        <dbReference type="Proteomes" id="UP000611500"/>
    </source>
</evidence>
<keyword evidence="2" id="KW-0964">Secreted</keyword>
<sequence length="652" mass="66144">MMSLGSLAVTDVLEGYAPLSALKARNAGVAEVDGRTLVYLGGYTDGTTPVFELGADGRLAALAGSEGEGLDANGISSAITVKGKPFLLVAEPSSHWVISYRIVKSGDNQGSLRYADLLGNIDGYDFEHVDEVVPFKTGGTQYFAVTGSTSMSVFSVGPYGDMSFQASVDASEIPALDGVVGVAVTQVDGQTIAIAGWAEAVGAWDHVGGVSSFIVGEDGTLAEAETLALPGVGYPADIVAVEAGGTSFAIFHMAESDLLRVYALDAEGHMTEQSSYDLFASDGLTDLADLKATELDGVPVLVASAPGQDTLAIYGVAADGSLVLLQKLVDAVALDEIDDLSLANVDGHYFVLADGAGFYDIAVTTVEIAGGDDVVKGTARADTLLGLAGADQLVGLGGNDWLLGGIGDDLLKGGNGADWLEGSAGDDRLIGGKGSDRLEGGVGGDLLRGDGGVDTVSYAGSGAAVAVNLRAGTATGGDATGDRLLSIENLVGTGFADKLTGSNKANLLDGGDRKDVLKGLGGDDLLLGGNGNDRLEGSRGDDILDGGDGDDVLLGGAGNDRIIGGPGFDVAKGGAGDDIFVFDDRSLYLKIKDFTPGEDRIDLSGLSALDSFDAVLDRLEDTTDGASILAGGQMIMLSGVPLAELGAEDFLF</sequence>
<dbReference type="SUPFAM" id="SSF51120">
    <property type="entry name" value="beta-Roll"/>
    <property type="match status" value="2"/>
</dbReference>
<comment type="caution">
    <text evidence="3">The sequence shown here is derived from an EMBL/GenBank/DDBJ whole genome shotgun (WGS) entry which is preliminary data.</text>
</comment>
<name>A0A8J3H2J1_9RHOB</name>
<dbReference type="InterPro" id="IPR001343">
    <property type="entry name" value="Hemolysn_Ca-bd"/>
</dbReference>
<organism evidence="3 4">
    <name type="scientific">Pseudodonghicola xiamenensis</name>
    <dbReference type="NCBI Taxonomy" id="337702"/>
    <lineage>
        <taxon>Bacteria</taxon>
        <taxon>Pseudomonadati</taxon>
        <taxon>Pseudomonadota</taxon>
        <taxon>Alphaproteobacteria</taxon>
        <taxon>Rhodobacterales</taxon>
        <taxon>Paracoccaceae</taxon>
        <taxon>Pseudodonghicola</taxon>
    </lineage>
</organism>
<dbReference type="PANTHER" id="PTHR38340:SF1">
    <property type="entry name" value="S-LAYER PROTEIN"/>
    <property type="match status" value="1"/>
</dbReference>
<evidence type="ECO:0000313" key="3">
    <source>
        <dbReference type="EMBL" id="GHG79895.1"/>
    </source>
</evidence>
<dbReference type="RefSeq" id="WP_051312088.1">
    <property type="nucleotide sequence ID" value="NZ_BNAP01000001.1"/>
</dbReference>
<dbReference type="GO" id="GO:0005615">
    <property type="term" value="C:extracellular space"/>
    <property type="evidence" value="ECO:0007669"/>
    <property type="project" value="InterPro"/>
</dbReference>
<accession>A0A8J3H2J1</accession>
<dbReference type="EMBL" id="BNAP01000001">
    <property type="protein sequence ID" value="GHG79895.1"/>
    <property type="molecule type" value="Genomic_DNA"/>
</dbReference>
<proteinExistence type="predicted"/>
<evidence type="ECO:0000256" key="2">
    <source>
        <dbReference type="ARBA" id="ARBA00022525"/>
    </source>
</evidence>